<proteinExistence type="predicted"/>
<evidence type="ECO:0000256" key="1">
    <source>
        <dbReference type="ARBA" id="ARBA00004123"/>
    </source>
</evidence>
<accession>A0AAD8ZII5</accession>
<comment type="subcellular location">
    <subcellularLocation>
        <location evidence="1">Nucleus</location>
    </subcellularLocation>
</comment>
<name>A0AAD8ZII5_9TELE</name>
<evidence type="ECO:0000259" key="2">
    <source>
        <dbReference type="PROSITE" id="PS50013"/>
    </source>
</evidence>
<dbReference type="CDD" id="cd00024">
    <property type="entry name" value="CD_CSD"/>
    <property type="match status" value="1"/>
</dbReference>
<dbReference type="SUPFAM" id="SSF54160">
    <property type="entry name" value="Chromo domain-like"/>
    <property type="match status" value="1"/>
</dbReference>
<comment type="caution">
    <text evidence="3">The sequence shown here is derived from an EMBL/GenBank/DDBJ whole genome shotgun (WGS) entry which is preliminary data.</text>
</comment>
<dbReference type="AlphaFoldDB" id="A0AAD8ZII5"/>
<dbReference type="InterPro" id="IPR016197">
    <property type="entry name" value="Chromo-like_dom_sf"/>
</dbReference>
<dbReference type="Gene3D" id="2.40.50.40">
    <property type="match status" value="1"/>
</dbReference>
<organism evidence="3 4">
    <name type="scientific">Electrophorus voltai</name>
    <dbReference type="NCBI Taxonomy" id="2609070"/>
    <lineage>
        <taxon>Eukaryota</taxon>
        <taxon>Metazoa</taxon>
        <taxon>Chordata</taxon>
        <taxon>Craniata</taxon>
        <taxon>Vertebrata</taxon>
        <taxon>Euteleostomi</taxon>
        <taxon>Actinopterygii</taxon>
        <taxon>Neopterygii</taxon>
        <taxon>Teleostei</taxon>
        <taxon>Ostariophysi</taxon>
        <taxon>Gymnotiformes</taxon>
        <taxon>Gymnotoidei</taxon>
        <taxon>Gymnotidae</taxon>
        <taxon>Electrophorus</taxon>
    </lineage>
</organism>
<dbReference type="GO" id="GO:0005634">
    <property type="term" value="C:nucleus"/>
    <property type="evidence" value="ECO:0007669"/>
    <property type="project" value="UniProtKB-SubCell"/>
</dbReference>
<dbReference type="EMBL" id="JAROKS010000011">
    <property type="protein sequence ID" value="KAK1799806.1"/>
    <property type="molecule type" value="Genomic_DNA"/>
</dbReference>
<dbReference type="Pfam" id="PF00385">
    <property type="entry name" value="Chromo"/>
    <property type="match status" value="1"/>
</dbReference>
<reference evidence="3" key="1">
    <citation type="submission" date="2023-03" db="EMBL/GenBank/DDBJ databases">
        <title>Electrophorus voltai genome.</title>
        <authorList>
            <person name="Bian C."/>
        </authorList>
    </citation>
    <scope>NUCLEOTIDE SEQUENCE</scope>
    <source>
        <strain evidence="3">CB-2022</strain>
        <tissue evidence="3">Muscle</tissue>
    </source>
</reference>
<dbReference type="InterPro" id="IPR000953">
    <property type="entry name" value="Chromo/chromo_shadow_dom"/>
</dbReference>
<dbReference type="InterPro" id="IPR023780">
    <property type="entry name" value="Chromo_domain"/>
</dbReference>
<protein>
    <recommendedName>
        <fullName evidence="2">Chromo domain-containing protein</fullName>
    </recommendedName>
</protein>
<dbReference type="PROSITE" id="PS50013">
    <property type="entry name" value="CHROMO_2"/>
    <property type="match status" value="1"/>
</dbReference>
<gene>
    <name evidence="3" type="ORF">P4O66_006338</name>
</gene>
<dbReference type="Proteomes" id="UP001239994">
    <property type="component" value="Unassembled WGS sequence"/>
</dbReference>
<evidence type="ECO:0000313" key="4">
    <source>
        <dbReference type="Proteomes" id="UP001239994"/>
    </source>
</evidence>
<evidence type="ECO:0000313" key="3">
    <source>
        <dbReference type="EMBL" id="KAK1799806.1"/>
    </source>
</evidence>
<keyword evidence="4" id="KW-1185">Reference proteome</keyword>
<feature type="domain" description="Chromo" evidence="2">
    <location>
        <begin position="8"/>
        <end position="58"/>
    </location>
</feature>
<sequence>MVDGAPAYTVKHLLDIWWVLGGVQYLVDWEGYGPKERSWYPSHHILDHDLIRDFWRDRAAGLGTSGAAPSGGPGEVNTWNLVFLTFSTEEPLVVSRE</sequence>